<evidence type="ECO:0000313" key="2">
    <source>
        <dbReference type="Proteomes" id="UP001429564"/>
    </source>
</evidence>
<keyword evidence="2" id="KW-1185">Reference proteome</keyword>
<organism evidence="1 2">
    <name type="scientific">Parasedimentitalea denitrificans</name>
    <dbReference type="NCBI Taxonomy" id="2211118"/>
    <lineage>
        <taxon>Bacteria</taxon>
        <taxon>Pseudomonadati</taxon>
        <taxon>Pseudomonadota</taxon>
        <taxon>Alphaproteobacteria</taxon>
        <taxon>Rhodobacterales</taxon>
        <taxon>Paracoccaceae</taxon>
        <taxon>Parasedimentitalea</taxon>
    </lineage>
</organism>
<reference evidence="1 2" key="1">
    <citation type="submission" date="2018-05" db="EMBL/GenBank/DDBJ databases">
        <authorList>
            <person name="Zhang Y.-J."/>
        </authorList>
    </citation>
    <scope>NUCLEOTIDE SEQUENCE [LARGE SCALE GENOMIC DNA]</scope>
    <source>
        <strain evidence="1 2">CY04</strain>
    </source>
</reference>
<evidence type="ECO:0000313" key="1">
    <source>
        <dbReference type="EMBL" id="NIZ63187.1"/>
    </source>
</evidence>
<accession>A0ABX0WC26</accession>
<gene>
    <name evidence="1" type="ORF">DL239_19665</name>
</gene>
<dbReference type="EMBL" id="QHLQ01000030">
    <property type="protein sequence ID" value="NIZ63187.1"/>
    <property type="molecule type" value="Genomic_DNA"/>
</dbReference>
<name>A0ABX0WC26_9RHOB</name>
<sequence length="141" mass="14961">MIAAISPSISFYTPAQQPPKAELVQADVVAKAEEAKIITRETAEAKTAQDSLQMYLQTKYVGPARSTARMAALGNGYEQALQAHYTGPAREMARQVALGAELGASKAQAEVQDMLSGTHAGPKPASAIAADEYRQAMKAMH</sequence>
<comment type="caution">
    <text evidence="1">The sequence shown here is derived from an EMBL/GenBank/DDBJ whole genome shotgun (WGS) entry which is preliminary data.</text>
</comment>
<dbReference type="Proteomes" id="UP001429564">
    <property type="component" value="Unassembled WGS sequence"/>
</dbReference>
<proteinExistence type="predicted"/>
<protein>
    <submittedName>
        <fullName evidence="1">Uncharacterized protein</fullName>
    </submittedName>
</protein>